<dbReference type="InterPro" id="IPR038081">
    <property type="entry name" value="CalX-like_sf"/>
</dbReference>
<evidence type="ECO:0000259" key="3">
    <source>
        <dbReference type="Pfam" id="PF13205"/>
    </source>
</evidence>
<dbReference type="EMBL" id="BAABJW010000001">
    <property type="protein sequence ID" value="GAA4801442.1"/>
    <property type="molecule type" value="Genomic_DNA"/>
</dbReference>
<evidence type="ECO:0000313" key="4">
    <source>
        <dbReference type="EMBL" id="GAA4801442.1"/>
    </source>
</evidence>
<dbReference type="PROSITE" id="PS51257">
    <property type="entry name" value="PROKAR_LIPOPROTEIN"/>
    <property type="match status" value="1"/>
</dbReference>
<sequence length="591" mass="62657">MKIIKKISVYMLIPMVFLTIFLVGCDKDDDGSIVDNTLIVMVKTINDIKFDNGIENVNVNASIEIIFSHTLNTELFTSSLKLNSDSGNVDYSLIFSNTNSTITLTPNTPLAYESRYTLTLPAGDYGLAGESFKEALSLSFTTAPFVPPVLSLSSDKLELEENSDTATITISLDKASQDDVTATIEISGTATDTEDYNISGSLNISIPAGSTSTSILLTSILDSENEGDETIILSLTNVVNANNSSQNLTIILKEQLPAISLKGVMALTWDGSGTNDGKAIHLIANQDIADLSVYGLGVANNGGGTDGLEYSFPVQSVSAGDDILVAREPALLSTYFGDCANEFEHIFQANTSISQNGDDAIELFSETTVIETYGDADVDGTGEVWEYTGSWAYKFDGVWTYGGIDCSIGSTTTQSSSCVYPICAQPLILQGVMAILWDGSGVNGGKAVHLKAQKNIADLSIYSIGVANNGGGTDGIEFTFPAISVSEGEDILLARETATIASYFGACINTFEHIIESGSMNQNGDDAIELFEGNDVIETYGDANVDGTGQSWEYAGSWAYKLNGNWITGGVDCAAGSTSTQSSSCAYPQCD</sequence>
<gene>
    <name evidence="4" type="ORF">GCM10023330_04140</name>
</gene>
<keyword evidence="2" id="KW-0812">Transmembrane</keyword>
<keyword evidence="2" id="KW-0472">Membrane</keyword>
<comment type="caution">
    <text evidence="4">The sequence shown here is derived from an EMBL/GenBank/DDBJ whole genome shotgun (WGS) entry which is preliminary data.</text>
</comment>
<proteinExistence type="predicted"/>
<feature type="domain" description="SbsA Ig-like" evidence="3">
    <location>
        <begin position="51"/>
        <end position="142"/>
    </location>
</feature>
<protein>
    <recommendedName>
        <fullName evidence="3">SbsA Ig-like domain-containing protein</fullName>
    </recommendedName>
</protein>
<keyword evidence="2" id="KW-1133">Transmembrane helix</keyword>
<organism evidence="4 5">
    <name type="scientific">Litoribaculum gwangyangense</name>
    <dbReference type="NCBI Taxonomy" id="1130722"/>
    <lineage>
        <taxon>Bacteria</taxon>
        <taxon>Pseudomonadati</taxon>
        <taxon>Bacteroidota</taxon>
        <taxon>Flavobacteriia</taxon>
        <taxon>Flavobacteriales</taxon>
        <taxon>Flavobacteriaceae</taxon>
        <taxon>Litoribaculum</taxon>
    </lineage>
</organism>
<keyword evidence="5" id="KW-1185">Reference proteome</keyword>
<reference evidence="5" key="1">
    <citation type="journal article" date="2019" name="Int. J. Syst. Evol. Microbiol.">
        <title>The Global Catalogue of Microorganisms (GCM) 10K type strain sequencing project: providing services to taxonomists for standard genome sequencing and annotation.</title>
        <authorList>
            <consortium name="The Broad Institute Genomics Platform"/>
            <consortium name="The Broad Institute Genome Sequencing Center for Infectious Disease"/>
            <person name="Wu L."/>
            <person name="Ma J."/>
        </authorList>
    </citation>
    <scope>NUCLEOTIDE SEQUENCE [LARGE SCALE GENOMIC DNA]</scope>
    <source>
        <strain evidence="5">JCM 18325</strain>
    </source>
</reference>
<evidence type="ECO:0000256" key="2">
    <source>
        <dbReference type="SAM" id="Phobius"/>
    </source>
</evidence>
<accession>A0ABP9BW89</accession>
<evidence type="ECO:0000313" key="5">
    <source>
        <dbReference type="Proteomes" id="UP001501433"/>
    </source>
</evidence>
<keyword evidence="1" id="KW-0732">Signal</keyword>
<name>A0ABP9BW89_9FLAO</name>
<dbReference type="RefSeq" id="WP_345275272.1">
    <property type="nucleotide sequence ID" value="NZ_BAABJW010000001.1"/>
</dbReference>
<dbReference type="InterPro" id="IPR032812">
    <property type="entry name" value="SbsA_Ig"/>
</dbReference>
<evidence type="ECO:0000256" key="1">
    <source>
        <dbReference type="ARBA" id="ARBA00022729"/>
    </source>
</evidence>
<dbReference type="Pfam" id="PF13205">
    <property type="entry name" value="Big_5"/>
    <property type="match status" value="1"/>
</dbReference>
<feature type="transmembrane region" description="Helical" evidence="2">
    <location>
        <begin position="7"/>
        <end position="24"/>
    </location>
</feature>
<dbReference type="Gene3D" id="2.60.40.2030">
    <property type="match status" value="1"/>
</dbReference>
<dbReference type="SUPFAM" id="SSF141072">
    <property type="entry name" value="CalX-like"/>
    <property type="match status" value="1"/>
</dbReference>
<dbReference type="Proteomes" id="UP001501433">
    <property type="component" value="Unassembled WGS sequence"/>
</dbReference>